<sequence length="379" mass="42063">MTAWHRELALLQRRRGRSGLDDSERDRLGRLHDTCLDEPHLGEEGQITCLLTRPFSRTLAVPEYYQYTCMHVYGWFLDRYPGDPVHGVLLAAHATVADLAGMERAGWPTTDRPDHIAERIEGLDGLLAALGDVRIDHATGLRVRDVLDRAAADPVLSRRLEVLAECTRFPRSAKHEEHVFLRSVQVCEMLFFLIRRLAVEVTVSHGEFPARCAGLLDLAGDCAQLLNEVFQVLLTLSPEGFMTFRDETGAASAVQSLNYHAMEIAVYGYDPRKAPVFASVEHLTAFNDAGVREHRSLSTATAGTADAALAAGWHRLDRTLSRWRGGHYRFARTYLPSGTKGSGDTEGAAYVRKFVRKDLCLAGIDPFGGLPLLSGFLYC</sequence>
<dbReference type="EMBL" id="JACYXC010000001">
    <property type="protein sequence ID" value="MBH5338501.1"/>
    <property type="molecule type" value="Genomic_DNA"/>
</dbReference>
<dbReference type="InterPro" id="IPR037217">
    <property type="entry name" value="Trp/Indoleamine_2_3_dOase-like"/>
</dbReference>
<dbReference type="SUPFAM" id="SSF140959">
    <property type="entry name" value="Indolic compounds 2,3-dioxygenase-like"/>
    <property type="match status" value="1"/>
</dbReference>
<dbReference type="Proteomes" id="UP000807371">
    <property type="component" value="Unassembled WGS sequence"/>
</dbReference>
<reference evidence="1 2" key="1">
    <citation type="submission" date="2020-09" db="EMBL/GenBank/DDBJ databases">
        <title>Biosynthesis of the nuclear factor of activated T cells inhibitor NFAT-133 and its congeners in Streptomyces pactum.</title>
        <authorList>
            <person name="Zhou W."/>
            <person name="Posri P."/>
            <person name="Abugrain M.E."/>
            <person name="Weisberg A.J."/>
            <person name="Chang J.H."/>
            <person name="Mahmud T."/>
        </authorList>
    </citation>
    <scope>NUCLEOTIDE SEQUENCE [LARGE SCALE GENOMIC DNA]</scope>
    <source>
        <strain evidence="1 2">ATCC 27456</strain>
    </source>
</reference>
<evidence type="ECO:0000313" key="1">
    <source>
        <dbReference type="EMBL" id="MBH5338501.1"/>
    </source>
</evidence>
<name>A0ABS0NTF8_9ACTN</name>
<organism evidence="1 2">
    <name type="scientific">Streptomyces pactum</name>
    <dbReference type="NCBI Taxonomy" id="68249"/>
    <lineage>
        <taxon>Bacteria</taxon>
        <taxon>Bacillati</taxon>
        <taxon>Actinomycetota</taxon>
        <taxon>Actinomycetes</taxon>
        <taxon>Kitasatosporales</taxon>
        <taxon>Streptomycetaceae</taxon>
        <taxon>Streptomyces</taxon>
    </lineage>
</organism>
<evidence type="ECO:0008006" key="3">
    <source>
        <dbReference type="Google" id="ProtNLM"/>
    </source>
</evidence>
<accession>A0ABS0NTF8</accession>
<proteinExistence type="predicted"/>
<comment type="caution">
    <text evidence="1">The sequence shown here is derived from an EMBL/GenBank/DDBJ whole genome shotgun (WGS) entry which is preliminary data.</text>
</comment>
<gene>
    <name evidence="1" type="ORF">IHE55_28455</name>
</gene>
<keyword evidence="2" id="KW-1185">Reference proteome</keyword>
<dbReference type="Gene3D" id="1.20.58.480">
    <property type="match status" value="1"/>
</dbReference>
<protein>
    <recommendedName>
        <fullName evidence="3">Tryptophan 2,3-dioxygenase</fullName>
    </recommendedName>
</protein>
<evidence type="ECO:0000313" key="2">
    <source>
        <dbReference type="Proteomes" id="UP000807371"/>
    </source>
</evidence>